<feature type="domain" description="Nucleolus and neural progenitor protein-like N-terminal" evidence="1">
    <location>
        <begin position="43"/>
        <end position="175"/>
    </location>
</feature>
<evidence type="ECO:0000313" key="2">
    <source>
        <dbReference type="EMBL" id="KAK8878103.1"/>
    </source>
</evidence>
<name>A0ABR2JKL5_9EUKA</name>
<reference evidence="2 3" key="1">
    <citation type="submission" date="2024-04" db="EMBL/GenBank/DDBJ databases">
        <title>Tritrichomonas musculus Genome.</title>
        <authorList>
            <person name="Alves-Ferreira E."/>
            <person name="Grigg M."/>
            <person name="Lorenzi H."/>
            <person name="Galac M."/>
        </authorList>
    </citation>
    <scope>NUCLEOTIDE SEQUENCE [LARGE SCALE GENOMIC DNA]</scope>
    <source>
        <strain evidence="2 3">EAF2021</strain>
    </source>
</reference>
<gene>
    <name evidence="2" type="ORF">M9Y10_004867</name>
</gene>
<dbReference type="Pfam" id="PF14780">
    <property type="entry name" value="NEPRO_N"/>
    <property type="match status" value="1"/>
</dbReference>
<sequence>MEYLDSNERQIQSSLNLWYQTPGFNEYNVVNLQAKDKIEGLPKLSSILIDFSQTDFYQRLHSEFKLFNRVYIQSRFQVRSFPYMRTLKKLRQVLKKFFILSINTHCESIASIKLMSTSVISKQSFECLQWLFLASYELLKEIVKHSFDLVEHMTQEMTTNVFLHFPVVFVSLCSSFTEIGDEYKKLVFDTFCKLRTIDYKNLISFPQGTDFAPPRLPWDSSLEVNLDNLKLSNKKLLNITPKPQITKIDFKITAKPNIQLRGRASNVAKKPKSSFDSLGF</sequence>
<organism evidence="2 3">
    <name type="scientific">Tritrichomonas musculus</name>
    <dbReference type="NCBI Taxonomy" id="1915356"/>
    <lineage>
        <taxon>Eukaryota</taxon>
        <taxon>Metamonada</taxon>
        <taxon>Parabasalia</taxon>
        <taxon>Tritrichomonadida</taxon>
        <taxon>Tritrichomonadidae</taxon>
        <taxon>Tritrichomonas</taxon>
    </lineage>
</organism>
<accession>A0ABR2JKL5</accession>
<protein>
    <recommendedName>
        <fullName evidence="1">Nucleolus and neural progenitor protein-like N-terminal domain-containing protein</fullName>
    </recommendedName>
</protein>
<comment type="caution">
    <text evidence="2">The sequence shown here is derived from an EMBL/GenBank/DDBJ whole genome shotgun (WGS) entry which is preliminary data.</text>
</comment>
<dbReference type="InterPro" id="IPR027951">
    <property type="entry name" value="Nepro_N"/>
</dbReference>
<evidence type="ECO:0000313" key="3">
    <source>
        <dbReference type="Proteomes" id="UP001470230"/>
    </source>
</evidence>
<dbReference type="EMBL" id="JAPFFF010000011">
    <property type="protein sequence ID" value="KAK8878103.1"/>
    <property type="molecule type" value="Genomic_DNA"/>
</dbReference>
<dbReference type="Proteomes" id="UP001470230">
    <property type="component" value="Unassembled WGS sequence"/>
</dbReference>
<keyword evidence="3" id="KW-1185">Reference proteome</keyword>
<proteinExistence type="predicted"/>
<evidence type="ECO:0000259" key="1">
    <source>
        <dbReference type="Pfam" id="PF14780"/>
    </source>
</evidence>